<reference evidence="9 10" key="1">
    <citation type="journal article" date="2016" name="Nat. Commun.">
        <title>Thousands of microbial genomes shed light on interconnected biogeochemical processes in an aquifer system.</title>
        <authorList>
            <person name="Anantharaman K."/>
            <person name="Brown C.T."/>
            <person name="Hug L.A."/>
            <person name="Sharon I."/>
            <person name="Castelle C.J."/>
            <person name="Probst A.J."/>
            <person name="Thomas B.C."/>
            <person name="Singh A."/>
            <person name="Wilkins M.J."/>
            <person name="Karaoz U."/>
            <person name="Brodie E.L."/>
            <person name="Williams K.H."/>
            <person name="Hubbard S.S."/>
            <person name="Banfield J.F."/>
        </authorList>
    </citation>
    <scope>NUCLEOTIDE SEQUENCE [LARGE SCALE GENOMIC DNA]</scope>
</reference>
<feature type="domain" description="Band 7" evidence="8">
    <location>
        <begin position="69"/>
        <end position="250"/>
    </location>
</feature>
<comment type="subcellular location">
    <subcellularLocation>
        <location evidence="1">Membrane</location>
        <topology evidence="1">Single-pass membrane protein</topology>
    </subcellularLocation>
</comment>
<dbReference type="InterPro" id="IPR010201">
    <property type="entry name" value="HflK"/>
</dbReference>
<dbReference type="InterPro" id="IPR001107">
    <property type="entry name" value="Band_7"/>
</dbReference>
<gene>
    <name evidence="9" type="ORF">A2527_02695</name>
</gene>
<accession>A0A1F6GFV0</accession>
<organism evidence="9 10">
    <name type="scientific">Candidatus Lambdaproteobacteria bacterium RIFOXYD2_FULL_50_16</name>
    <dbReference type="NCBI Taxonomy" id="1817772"/>
    <lineage>
        <taxon>Bacteria</taxon>
        <taxon>Pseudomonadati</taxon>
        <taxon>Pseudomonadota</taxon>
        <taxon>Candidatus Lambdaproteobacteria</taxon>
    </lineage>
</organism>
<dbReference type="Proteomes" id="UP000178449">
    <property type="component" value="Unassembled WGS sequence"/>
</dbReference>
<dbReference type="SUPFAM" id="SSF117892">
    <property type="entry name" value="Band 7/SPFH domain"/>
    <property type="match status" value="1"/>
</dbReference>
<dbReference type="PANTHER" id="PTHR43327:SF2">
    <property type="entry name" value="MODULATOR OF FTSH PROTEASE HFLK"/>
    <property type="match status" value="1"/>
</dbReference>
<dbReference type="STRING" id="1817772.A2527_02695"/>
<evidence type="ECO:0000259" key="8">
    <source>
        <dbReference type="SMART" id="SM00244"/>
    </source>
</evidence>
<dbReference type="AlphaFoldDB" id="A0A1F6GFV0"/>
<keyword evidence="4" id="KW-1133">Transmembrane helix</keyword>
<keyword evidence="3" id="KW-0812">Transmembrane</keyword>
<dbReference type="EMBL" id="MFNE01000006">
    <property type="protein sequence ID" value="OGG96983.1"/>
    <property type="molecule type" value="Genomic_DNA"/>
</dbReference>
<comment type="subunit">
    <text evidence="6">HflC and HflK may interact to form a multimeric complex.</text>
</comment>
<evidence type="ECO:0000313" key="10">
    <source>
        <dbReference type="Proteomes" id="UP000178449"/>
    </source>
</evidence>
<feature type="region of interest" description="Disordered" evidence="7">
    <location>
        <begin position="360"/>
        <end position="383"/>
    </location>
</feature>
<evidence type="ECO:0000256" key="6">
    <source>
        <dbReference type="RuleBase" id="RU364113"/>
    </source>
</evidence>
<dbReference type="Pfam" id="PF01145">
    <property type="entry name" value="Band_7"/>
    <property type="match status" value="1"/>
</dbReference>
<dbReference type="InterPro" id="IPR050710">
    <property type="entry name" value="Band7/mec-2_domain"/>
</dbReference>
<evidence type="ECO:0000313" key="9">
    <source>
        <dbReference type="EMBL" id="OGG96983.1"/>
    </source>
</evidence>
<dbReference type="InterPro" id="IPR036013">
    <property type="entry name" value="Band_7/SPFH_dom_sf"/>
</dbReference>
<proteinExistence type="inferred from homology"/>
<evidence type="ECO:0000256" key="7">
    <source>
        <dbReference type="SAM" id="MobiDB-lite"/>
    </source>
</evidence>
<comment type="function">
    <text evidence="6">HflC and HflK could encode or regulate a protease.</text>
</comment>
<protein>
    <recommendedName>
        <fullName evidence="6">Protein HflK</fullName>
    </recommendedName>
</protein>
<dbReference type="CDD" id="cd03404">
    <property type="entry name" value="SPFH_HflK"/>
    <property type="match status" value="1"/>
</dbReference>
<evidence type="ECO:0000256" key="4">
    <source>
        <dbReference type="ARBA" id="ARBA00022989"/>
    </source>
</evidence>
<evidence type="ECO:0000256" key="5">
    <source>
        <dbReference type="ARBA" id="ARBA00023136"/>
    </source>
</evidence>
<dbReference type="PANTHER" id="PTHR43327">
    <property type="entry name" value="STOMATIN-LIKE PROTEIN 2, MITOCHONDRIAL"/>
    <property type="match status" value="1"/>
</dbReference>
<evidence type="ECO:0000256" key="3">
    <source>
        <dbReference type="ARBA" id="ARBA00022692"/>
    </source>
</evidence>
<name>A0A1F6GFV0_9PROT</name>
<sequence length="383" mass="42162">MSDPGNPWGNRGGKKPSELDDLIAKSFKKFFGPKKPSGPSGAGPDGLPNNPKGLGAIAFGLAGIILVWMSVYQIQPGEQGVILRFGQFHNTSQPGLNFLIPWIEKVIKVDVESIRKEEFGLTRATTSGRGLGEFGGNASDLSSLMLTADLNVIQVNWVVQYKIRDPEMFLFNIENPREVVRDVSESVVRRLTGNRDFNYVLNNRAELADSTKGEMQQVLDKYNSGIQLVVVQFLDINPPDPVRPSFNEVNEAEQDKIRLGNEAQQEFNRKIPKATGTARKVIEEAEGYAIEKINNAQGEVARFKSILAQYQNAKEVTRTRLYLEALREALPQVAELVIVDQSQKGVMPLLNIGGAAALQNRPRTIESTSPTTNPVPSQPTPAP</sequence>
<dbReference type="SMART" id="SM00244">
    <property type="entry name" value="PHB"/>
    <property type="match status" value="1"/>
</dbReference>
<feature type="compositionally biased region" description="Polar residues" evidence="7">
    <location>
        <begin position="361"/>
        <end position="375"/>
    </location>
</feature>
<dbReference type="NCBIfam" id="TIGR01933">
    <property type="entry name" value="hflK"/>
    <property type="match status" value="1"/>
</dbReference>
<keyword evidence="5" id="KW-0472">Membrane</keyword>
<comment type="caution">
    <text evidence="9">The sequence shown here is derived from an EMBL/GenBank/DDBJ whole genome shotgun (WGS) entry which is preliminary data.</text>
</comment>
<evidence type="ECO:0000256" key="1">
    <source>
        <dbReference type="ARBA" id="ARBA00004167"/>
    </source>
</evidence>
<dbReference type="GO" id="GO:0016020">
    <property type="term" value="C:membrane"/>
    <property type="evidence" value="ECO:0007669"/>
    <property type="project" value="UniProtKB-SubCell"/>
</dbReference>
<comment type="similarity">
    <text evidence="2 6">Belongs to the band 7/mec-2 family. HflK subfamily.</text>
</comment>
<evidence type="ECO:0000256" key="2">
    <source>
        <dbReference type="ARBA" id="ARBA00006971"/>
    </source>
</evidence>
<dbReference type="Gene3D" id="3.30.479.30">
    <property type="entry name" value="Band 7 domain"/>
    <property type="match status" value="1"/>
</dbReference>
<feature type="region of interest" description="Disordered" evidence="7">
    <location>
        <begin position="29"/>
        <end position="48"/>
    </location>
</feature>